<dbReference type="EMBL" id="CADCWL010000023">
    <property type="protein sequence ID" value="CAA9547741.1"/>
    <property type="molecule type" value="Genomic_DNA"/>
</dbReference>
<proteinExistence type="predicted"/>
<dbReference type="InterPro" id="IPR029062">
    <property type="entry name" value="Class_I_gatase-like"/>
</dbReference>
<protein>
    <submittedName>
        <fullName evidence="1">GH151</fullName>
    </submittedName>
</protein>
<accession>A0A6J4UDQ7</accession>
<dbReference type="CDD" id="cd03143">
    <property type="entry name" value="A4_beta-galactosidase_middle_domain"/>
    <property type="match status" value="1"/>
</dbReference>
<dbReference type="SUPFAM" id="SSF52317">
    <property type="entry name" value="Class I glutamine amidotransferase-like"/>
    <property type="match status" value="1"/>
</dbReference>
<dbReference type="Gene3D" id="3.20.20.80">
    <property type="entry name" value="Glycosidases"/>
    <property type="match status" value="1"/>
</dbReference>
<dbReference type="Pfam" id="PF14871">
    <property type="entry name" value="GHL6"/>
    <property type="match status" value="1"/>
</dbReference>
<evidence type="ECO:0000313" key="1">
    <source>
        <dbReference type="EMBL" id="CAA9547741.1"/>
    </source>
</evidence>
<name>A0A6J4UDQ7_9BACT</name>
<dbReference type="Gene3D" id="3.40.50.880">
    <property type="match status" value="1"/>
</dbReference>
<dbReference type="SUPFAM" id="SSF51445">
    <property type="entry name" value="(Trans)glycosidases"/>
    <property type="match status" value="1"/>
</dbReference>
<gene>
    <name evidence="1" type="ORF">AVDCRST_MAG19-514</name>
</gene>
<dbReference type="InterPro" id="IPR017853">
    <property type="entry name" value="GH"/>
</dbReference>
<reference evidence="1" key="1">
    <citation type="submission" date="2020-02" db="EMBL/GenBank/DDBJ databases">
        <authorList>
            <person name="Meier V. D."/>
        </authorList>
    </citation>
    <scope>NUCLEOTIDE SEQUENCE</scope>
    <source>
        <strain evidence="1">AVDCRST_MAG19</strain>
    </source>
</reference>
<dbReference type="AlphaFoldDB" id="A0A6J4UDQ7"/>
<dbReference type="InterPro" id="IPR028212">
    <property type="entry name" value="GHL6"/>
</dbReference>
<organism evidence="1">
    <name type="scientific">uncultured Thermomicrobiales bacterium</name>
    <dbReference type="NCBI Taxonomy" id="1645740"/>
    <lineage>
        <taxon>Bacteria</taxon>
        <taxon>Pseudomonadati</taxon>
        <taxon>Thermomicrobiota</taxon>
        <taxon>Thermomicrobia</taxon>
        <taxon>Thermomicrobiales</taxon>
        <taxon>environmental samples</taxon>
    </lineage>
</organism>
<sequence>MAAPSRLRMRQVHLDFHTPGEIPDVGKAFDAARFAETVRAAHVDSMTVFSRCHHGYSYHPTDVGTMHPGLGFDLLGAQIEALHGVGVRAPIYLTVGWDELMADTHPEWLQLRADGRICRSRPDDLSSWRFLDFASPYVDYVLACTEEVLDRYGPVDGIFFDIIRQGDDGNGSVWRRRRLREEGVDPRDPVALRDFETRIERGFMERASALVRGRTPEATIFYNSRLRPDRDPALGSRAELPFYSHVEIESLPGGGWGYNHYPLFAAYFQTLPWPILGMTGIFHTHWGDFGSIKTEPALRYECARMLASGAACSVGDHLHPRGALDAATYERLGAVFGGVAAVEPWCVGAEPVPEVGVLLAETGPRFATVGRESDEGALRMLLELHRPFRFLDRDADLAPYAVVIAPDDVPFDEAYAAKIGEYLDGGGSLLLTHRAGLSPEGDRFAPALAAALGVEYAGEAPETPDFLVAGPELGEALAGYHQVLYDRGSAVRATGAETLARVGVPYFTRSPEHFFGHRQAAFDHATDLPAVTQRGRVIYCHSPLFGAYRQHAVPAYRDLIGALLDRLVPDPALQTPGLPTTAEVALLRQPDEGRTVLHLIHAVPQRRGPVIDVVEDVLPLADVRVGVRLPRPAATVTLAPGGEPLAHEERDGVTWVSVPRVAEHQVVVFAE</sequence>